<feature type="transmembrane region" description="Helical" evidence="6">
    <location>
        <begin position="7"/>
        <end position="25"/>
    </location>
</feature>
<feature type="transmembrane region" description="Helical" evidence="6">
    <location>
        <begin position="252"/>
        <end position="278"/>
    </location>
</feature>
<dbReference type="PANTHER" id="PTHR12778:SF10">
    <property type="entry name" value="MAJOR FACILITATOR SUPERFAMILY DOMAIN-CONTAINING PROTEIN 3"/>
    <property type="match status" value="1"/>
</dbReference>
<feature type="transmembrane region" description="Helical" evidence="6">
    <location>
        <begin position="37"/>
        <end position="58"/>
    </location>
</feature>
<comment type="subcellular location">
    <subcellularLocation>
        <location evidence="1">Membrane</location>
        <topology evidence="1">Multi-pass membrane protein</topology>
    </subcellularLocation>
</comment>
<dbReference type="Proteomes" id="UP000739538">
    <property type="component" value="Unassembled WGS sequence"/>
</dbReference>
<feature type="transmembrane region" description="Helical" evidence="6">
    <location>
        <begin position="210"/>
        <end position="232"/>
    </location>
</feature>
<comment type="caution">
    <text evidence="7">The sequence shown here is derived from an EMBL/GenBank/DDBJ whole genome shotgun (WGS) entry which is preliminary data.</text>
</comment>
<feature type="transmembrane region" description="Helical" evidence="6">
    <location>
        <begin position="285"/>
        <end position="306"/>
    </location>
</feature>
<proteinExistence type="predicted"/>
<dbReference type="EMBL" id="JAGQHS010000053">
    <property type="protein sequence ID" value="MCA9756451.1"/>
    <property type="molecule type" value="Genomic_DNA"/>
</dbReference>
<feature type="transmembrane region" description="Helical" evidence="6">
    <location>
        <begin position="172"/>
        <end position="190"/>
    </location>
</feature>
<feature type="transmembrane region" description="Helical" evidence="6">
    <location>
        <begin position="149"/>
        <end position="166"/>
    </location>
</feature>
<evidence type="ECO:0000256" key="4">
    <source>
        <dbReference type="ARBA" id="ARBA00022989"/>
    </source>
</evidence>
<dbReference type="SUPFAM" id="SSF103473">
    <property type="entry name" value="MFS general substrate transporter"/>
    <property type="match status" value="1"/>
</dbReference>
<dbReference type="Pfam" id="PF13000">
    <property type="entry name" value="Acatn"/>
    <property type="match status" value="1"/>
</dbReference>
<sequence length="404" mass="44213">MNLRTKLFWVALLYFAQGFPFGIVYDLLPVYFRTHDVALRDIGFLSFIGMPWTFKVFWSPLVDRFGTRQRWIIACLLGMGTLLACLPFANPAVSHLGDDGATVLRPATVVWGLLLVFTTLSATQDIAIDAYTIGLMNKGEEGAANSFRVSAYRVAMIAAGGGLVALATWFSWNVIFFAGAGIFVLLALVVPRTPPVAVPEEAKRELFRPLWLWVKRSGGWAVLVFILIYKVGDAAMAPMLKPFWIDRGLSPAEIGLVSTTVGIIASVVGAMVGGAWITRIGIFHGLWVLGLFQALSNLGYAGAALWDIPREGIYVASIVESFCGGLGTAAFLSFLMNVCDKEHAAVQYALLSALFGFSRSISGGFSGWGTEHLGYATYFGTTFLLALPAYLLLPWVRRWIRERQ</sequence>
<evidence type="ECO:0000256" key="6">
    <source>
        <dbReference type="SAM" id="Phobius"/>
    </source>
</evidence>
<keyword evidence="5 6" id="KW-0472">Membrane</keyword>
<reference evidence="7" key="1">
    <citation type="submission" date="2020-04" db="EMBL/GenBank/DDBJ databases">
        <authorList>
            <person name="Zhang T."/>
        </authorList>
    </citation>
    <scope>NUCLEOTIDE SEQUENCE</scope>
    <source>
        <strain evidence="7">HKST-UBA02</strain>
    </source>
</reference>
<evidence type="ECO:0000256" key="2">
    <source>
        <dbReference type="ARBA" id="ARBA00022448"/>
    </source>
</evidence>
<protein>
    <submittedName>
        <fullName evidence="7">MFS transporter</fullName>
    </submittedName>
</protein>
<keyword evidence="4 6" id="KW-1133">Transmembrane helix</keyword>
<evidence type="ECO:0000256" key="1">
    <source>
        <dbReference type="ARBA" id="ARBA00004141"/>
    </source>
</evidence>
<dbReference type="GO" id="GO:0035348">
    <property type="term" value="P:acetyl-CoA transmembrane transport"/>
    <property type="evidence" value="ECO:0007669"/>
    <property type="project" value="InterPro"/>
</dbReference>
<dbReference type="Gene3D" id="1.20.1250.20">
    <property type="entry name" value="MFS general substrate transporter like domains"/>
    <property type="match status" value="1"/>
</dbReference>
<evidence type="ECO:0000256" key="5">
    <source>
        <dbReference type="ARBA" id="ARBA00023136"/>
    </source>
</evidence>
<name>A0A956NDJ7_UNCEI</name>
<dbReference type="GO" id="GO:0008521">
    <property type="term" value="F:acetyl-CoA transmembrane transporter activity"/>
    <property type="evidence" value="ECO:0007669"/>
    <property type="project" value="InterPro"/>
</dbReference>
<dbReference type="InterPro" id="IPR036259">
    <property type="entry name" value="MFS_trans_sf"/>
</dbReference>
<evidence type="ECO:0000313" key="7">
    <source>
        <dbReference type="EMBL" id="MCA9756451.1"/>
    </source>
</evidence>
<organism evidence="7 8">
    <name type="scientific">Eiseniibacteriota bacterium</name>
    <dbReference type="NCBI Taxonomy" id="2212470"/>
    <lineage>
        <taxon>Bacteria</taxon>
        <taxon>Candidatus Eiseniibacteriota</taxon>
    </lineage>
</organism>
<accession>A0A956NDJ7</accession>
<evidence type="ECO:0000313" key="8">
    <source>
        <dbReference type="Proteomes" id="UP000739538"/>
    </source>
</evidence>
<dbReference type="InterPro" id="IPR011701">
    <property type="entry name" value="MFS"/>
</dbReference>
<keyword evidence="2" id="KW-0813">Transport</keyword>
<feature type="transmembrane region" description="Helical" evidence="6">
    <location>
        <begin position="375"/>
        <end position="396"/>
    </location>
</feature>
<gene>
    <name evidence="7" type="ORF">KDA27_11670</name>
</gene>
<dbReference type="InterPro" id="IPR024371">
    <property type="entry name" value="AcetylCoA_trans_1-like"/>
</dbReference>
<dbReference type="AlphaFoldDB" id="A0A956NDJ7"/>
<dbReference type="PANTHER" id="PTHR12778">
    <property type="entry name" value="SOLUTE CARRIER FAMILY 33 ACETYL-COA TRANSPORTER -RELATED"/>
    <property type="match status" value="1"/>
</dbReference>
<dbReference type="Pfam" id="PF07690">
    <property type="entry name" value="MFS_1"/>
    <property type="match status" value="1"/>
</dbReference>
<evidence type="ECO:0000256" key="3">
    <source>
        <dbReference type="ARBA" id="ARBA00022692"/>
    </source>
</evidence>
<feature type="transmembrane region" description="Helical" evidence="6">
    <location>
        <begin position="348"/>
        <end position="369"/>
    </location>
</feature>
<feature type="transmembrane region" description="Helical" evidence="6">
    <location>
        <begin position="70"/>
        <end position="89"/>
    </location>
</feature>
<dbReference type="GO" id="GO:0016020">
    <property type="term" value="C:membrane"/>
    <property type="evidence" value="ECO:0007669"/>
    <property type="project" value="UniProtKB-SubCell"/>
</dbReference>
<feature type="transmembrane region" description="Helical" evidence="6">
    <location>
        <begin position="109"/>
        <end position="128"/>
    </location>
</feature>
<feature type="transmembrane region" description="Helical" evidence="6">
    <location>
        <begin position="312"/>
        <end position="336"/>
    </location>
</feature>
<reference evidence="7" key="2">
    <citation type="journal article" date="2021" name="Microbiome">
        <title>Successional dynamics and alternative stable states in a saline activated sludge microbial community over 9 years.</title>
        <authorList>
            <person name="Wang Y."/>
            <person name="Ye J."/>
            <person name="Ju F."/>
            <person name="Liu L."/>
            <person name="Boyd J.A."/>
            <person name="Deng Y."/>
            <person name="Parks D.H."/>
            <person name="Jiang X."/>
            <person name="Yin X."/>
            <person name="Woodcroft B.J."/>
            <person name="Tyson G.W."/>
            <person name="Hugenholtz P."/>
            <person name="Polz M.F."/>
            <person name="Zhang T."/>
        </authorList>
    </citation>
    <scope>NUCLEOTIDE SEQUENCE</scope>
    <source>
        <strain evidence="7">HKST-UBA02</strain>
    </source>
</reference>
<keyword evidence="3 6" id="KW-0812">Transmembrane</keyword>
<dbReference type="InterPro" id="IPR004752">
    <property type="entry name" value="AmpG_permease/AT-1"/>
</dbReference>